<dbReference type="RefSeq" id="WP_379783446.1">
    <property type="nucleotide sequence ID" value="NZ_JBHSWW010000356.1"/>
</dbReference>
<name>A0ABD5SCX9_9EURY</name>
<proteinExistence type="predicted"/>
<dbReference type="EMBL" id="JBHSWW010000356">
    <property type="protein sequence ID" value="MFC6754745.1"/>
    <property type="molecule type" value="Genomic_DNA"/>
</dbReference>
<evidence type="ECO:0000313" key="1">
    <source>
        <dbReference type="EMBL" id="MFC6754745.1"/>
    </source>
</evidence>
<comment type="caution">
    <text evidence="1">The sequence shown here is derived from an EMBL/GenBank/DDBJ whole genome shotgun (WGS) entry which is preliminary data.</text>
</comment>
<feature type="non-terminal residue" evidence="1">
    <location>
        <position position="1"/>
    </location>
</feature>
<dbReference type="Pfam" id="PF20127">
    <property type="entry name" value="DUF6517"/>
    <property type="match status" value="1"/>
</dbReference>
<evidence type="ECO:0000313" key="2">
    <source>
        <dbReference type="Proteomes" id="UP001596442"/>
    </source>
</evidence>
<keyword evidence="2" id="KW-1185">Reference proteome</keyword>
<dbReference type="Proteomes" id="UP001596442">
    <property type="component" value="Unassembled WGS sequence"/>
</dbReference>
<sequence length="208" mass="22307">AVATAGLAGCTALDVLTGDEPAEFAAGTATVADDALSETGYELNDVRSESVSQEFDVAGTTSEVRVTNRIAEYDKAVELFGERYQAAVVSVLATPRVEVLGSTFNPIGDLDDEERAELIVDRYDDVDDLERGSEYTTDVLGEALDVIVYTAEGQIEGTDFTVDLELHVGDVVEAGEDFVLPLAAYPEAFGDGENVRRMFNGIEHEPSE</sequence>
<reference evidence="1 2" key="1">
    <citation type="journal article" date="2019" name="Int. J. Syst. Evol. Microbiol.">
        <title>The Global Catalogue of Microorganisms (GCM) 10K type strain sequencing project: providing services to taxonomists for standard genome sequencing and annotation.</title>
        <authorList>
            <consortium name="The Broad Institute Genomics Platform"/>
            <consortium name="The Broad Institute Genome Sequencing Center for Infectious Disease"/>
            <person name="Wu L."/>
            <person name="Ma J."/>
        </authorList>
    </citation>
    <scope>NUCLEOTIDE SEQUENCE [LARGE SCALE GENOMIC DNA]</scope>
    <source>
        <strain evidence="1 2">CGMCC 1.3239</strain>
    </source>
</reference>
<organism evidence="1 2">
    <name type="scientific">Halorubrum tibetense</name>
    <dbReference type="NCBI Taxonomy" id="175631"/>
    <lineage>
        <taxon>Archaea</taxon>
        <taxon>Methanobacteriati</taxon>
        <taxon>Methanobacteriota</taxon>
        <taxon>Stenosarchaea group</taxon>
        <taxon>Halobacteria</taxon>
        <taxon>Halobacteriales</taxon>
        <taxon>Haloferacaceae</taxon>
        <taxon>Halorubrum</taxon>
    </lineage>
</organism>
<accession>A0ABD5SCX9</accession>
<protein>
    <submittedName>
        <fullName evidence="1">DUF6517 family protein</fullName>
    </submittedName>
</protein>
<dbReference type="InterPro" id="IPR045396">
    <property type="entry name" value="DUF6517"/>
</dbReference>
<gene>
    <name evidence="1" type="ORF">ACFQEU_14960</name>
</gene>
<dbReference type="AlphaFoldDB" id="A0ABD5SCX9"/>